<evidence type="ECO:0000313" key="2">
    <source>
        <dbReference type="EMBL" id="CAL8076257.1"/>
    </source>
</evidence>
<keyword evidence="1" id="KW-0812">Transmembrane</keyword>
<feature type="transmembrane region" description="Helical" evidence="1">
    <location>
        <begin position="7"/>
        <end position="29"/>
    </location>
</feature>
<dbReference type="EMBL" id="CAXLJM020000011">
    <property type="protein sequence ID" value="CAL8076257.1"/>
    <property type="molecule type" value="Genomic_DNA"/>
</dbReference>
<evidence type="ECO:0000313" key="3">
    <source>
        <dbReference type="Proteomes" id="UP001642540"/>
    </source>
</evidence>
<protein>
    <submittedName>
        <fullName evidence="2">Uncharacterized protein</fullName>
    </submittedName>
</protein>
<accession>A0ABP1PZ57</accession>
<keyword evidence="1" id="KW-1133">Transmembrane helix</keyword>
<reference evidence="2 3" key="1">
    <citation type="submission" date="2024-08" db="EMBL/GenBank/DDBJ databases">
        <authorList>
            <person name="Cucini C."/>
            <person name="Frati F."/>
        </authorList>
    </citation>
    <scope>NUCLEOTIDE SEQUENCE [LARGE SCALE GENOMIC DNA]</scope>
</reference>
<keyword evidence="1" id="KW-0472">Membrane</keyword>
<proteinExistence type="predicted"/>
<organism evidence="2 3">
    <name type="scientific">Orchesella dallaii</name>
    <dbReference type="NCBI Taxonomy" id="48710"/>
    <lineage>
        <taxon>Eukaryota</taxon>
        <taxon>Metazoa</taxon>
        <taxon>Ecdysozoa</taxon>
        <taxon>Arthropoda</taxon>
        <taxon>Hexapoda</taxon>
        <taxon>Collembola</taxon>
        <taxon>Entomobryomorpha</taxon>
        <taxon>Entomobryoidea</taxon>
        <taxon>Orchesellidae</taxon>
        <taxon>Orchesellinae</taxon>
        <taxon>Orchesella</taxon>
    </lineage>
</organism>
<comment type="caution">
    <text evidence="2">The sequence shown here is derived from an EMBL/GenBank/DDBJ whole genome shotgun (WGS) entry which is preliminary data.</text>
</comment>
<dbReference type="Proteomes" id="UP001642540">
    <property type="component" value="Unassembled WGS sequence"/>
</dbReference>
<feature type="transmembrane region" description="Helical" evidence="1">
    <location>
        <begin position="603"/>
        <end position="627"/>
    </location>
</feature>
<evidence type="ECO:0000256" key="1">
    <source>
        <dbReference type="SAM" id="Phobius"/>
    </source>
</evidence>
<keyword evidence="3" id="KW-1185">Reference proteome</keyword>
<name>A0ABP1PZ57_9HEXA</name>
<gene>
    <name evidence="2" type="ORF">ODALV1_LOCUS3411</name>
</gene>
<sequence length="684" mass="79115">MSLQNIVLTIFAYFFVIFTLPYIVIALNLEIDHSCFISIVTDTNVNRQQYTQLFKAISTSPISTRNNTFPHTFTLYNVDKFDFLPWSNHTAEYELFLNENSLNVSIATGYFRFTRRLSKSCIIFMITTSSFTKTVRAIQRSGYGISDNAMFLIATSSLTEEDEIVSGFLNKLFDSEGPAFHAPISFITYPEGQIGMFCYFCQEKQKRIQKLEGKQYYVHMQIALKKINSNGYGQKLYLSNYYIVYRERAQSCFNFYNRNRVRTNLFGEHVTCNNPKFWEMAFLQGYFNVTAMFVGHWKVDDKKWFLRVELKQNFGSSVTNDYLQFRASIQTIEEIWLEILSCQKLRDIQQISWGITSGFDGWIWGCLIFSLGIYSLPYGSIKKGLDLTLTFFGQSLMCTHRKCMVFTLLLMVSLLSYIYQSVVSVDAMQLAGFPTLPQLINEGYKIWEDYVHRIHKEYVTAVLYRRVKYHIDSPRNAFVDNRFYAEGKGLAFYTRMATLKGLITSGTHSELISIIGRGNTIYIGKNLVCKVFRPTGEMSLYVRYSLRFWSYLSGPFSNAVKQFGAAGLYERVLRLSRDSAATEMRTLRLTKADAFLEPLPISLLSAIGIFCFIQLALVGTALVWVLLCWGKVRKRDLFGLFRKLGQKIKLKPSCNIRKFMSACSVIWIKVFCRSRWYRNAVSNN</sequence>